<feature type="domain" description="Topo IIA-type catalytic" evidence="23">
    <location>
        <begin position="681"/>
        <end position="1140"/>
    </location>
</feature>
<dbReference type="InterPro" id="IPR000719">
    <property type="entry name" value="Prot_kinase_dom"/>
</dbReference>
<feature type="domain" description="Protein kinase" evidence="21">
    <location>
        <begin position="1853"/>
        <end position="2124"/>
    </location>
</feature>
<dbReference type="GO" id="GO:0000819">
    <property type="term" value="P:sister chromatid segregation"/>
    <property type="evidence" value="ECO:0007669"/>
    <property type="project" value="TreeGrafter"/>
</dbReference>
<dbReference type="SUPFAM" id="SSF56112">
    <property type="entry name" value="Protein kinase-like (PK-like)"/>
    <property type="match status" value="1"/>
</dbReference>
<feature type="compositionally biased region" description="Polar residues" evidence="19">
    <location>
        <begin position="1398"/>
        <end position="1408"/>
    </location>
</feature>
<evidence type="ECO:0000256" key="15">
    <source>
        <dbReference type="ARBA" id="ARBA00051245"/>
    </source>
</evidence>
<dbReference type="PRINTS" id="PR00418">
    <property type="entry name" value="TPI2FAMILY"/>
</dbReference>
<dbReference type="FunFam" id="3.30.1490.30:FF:000001">
    <property type="entry name" value="DNA topoisomerase 2"/>
    <property type="match status" value="1"/>
</dbReference>
<dbReference type="SMART" id="SM00434">
    <property type="entry name" value="TOP4c"/>
    <property type="match status" value="1"/>
</dbReference>
<evidence type="ECO:0000256" key="8">
    <source>
        <dbReference type="ARBA" id="ARBA00022777"/>
    </source>
</evidence>
<feature type="compositionally biased region" description="Basic residues" evidence="19">
    <location>
        <begin position="1549"/>
        <end position="1558"/>
    </location>
</feature>
<dbReference type="InterPro" id="IPR034157">
    <property type="entry name" value="TOPRIM_TopoII"/>
</dbReference>
<comment type="cofactor">
    <cofactor evidence="3">
        <name>Mg(2+)</name>
        <dbReference type="ChEBI" id="CHEBI:18420"/>
    </cofactor>
</comment>
<evidence type="ECO:0000256" key="4">
    <source>
        <dbReference type="ARBA" id="ARBA00011080"/>
    </source>
</evidence>
<dbReference type="GO" id="GO:0003918">
    <property type="term" value="F:DNA topoisomerase type II (double strand cut, ATP-hydrolyzing) activity"/>
    <property type="evidence" value="ECO:0007669"/>
    <property type="project" value="UniProtKB-EC"/>
</dbReference>
<comment type="catalytic activity">
    <reaction evidence="15">
        <text>L-tyrosyl-[protein] + ATP = O-phospho-L-tyrosyl-[protein] + ADP + H(+)</text>
        <dbReference type="Rhea" id="RHEA:10596"/>
        <dbReference type="Rhea" id="RHEA-COMP:10136"/>
        <dbReference type="Rhea" id="RHEA-COMP:20101"/>
        <dbReference type="ChEBI" id="CHEBI:15378"/>
        <dbReference type="ChEBI" id="CHEBI:30616"/>
        <dbReference type="ChEBI" id="CHEBI:46858"/>
        <dbReference type="ChEBI" id="CHEBI:61978"/>
        <dbReference type="ChEBI" id="CHEBI:456216"/>
        <dbReference type="EC" id="2.7.10.2"/>
    </reaction>
</comment>
<dbReference type="GO" id="GO:0000712">
    <property type="term" value="P:resolution of meiotic recombination intermediates"/>
    <property type="evidence" value="ECO:0007669"/>
    <property type="project" value="TreeGrafter"/>
</dbReference>
<reference evidence="24 25" key="1">
    <citation type="journal article" date="2014" name="Nat. Genet.">
        <title>Genome and transcriptome of the porcine whipworm Trichuris suis.</title>
        <authorList>
            <person name="Jex A.R."/>
            <person name="Nejsum P."/>
            <person name="Schwarz E.M."/>
            <person name="Hu L."/>
            <person name="Young N.D."/>
            <person name="Hall R.S."/>
            <person name="Korhonen P.K."/>
            <person name="Liao S."/>
            <person name="Thamsborg S."/>
            <person name="Xia J."/>
            <person name="Xu P."/>
            <person name="Wang S."/>
            <person name="Scheerlinck J.P."/>
            <person name="Hofmann A."/>
            <person name="Sternberg P.W."/>
            <person name="Wang J."/>
            <person name="Gasser R.B."/>
        </authorList>
    </citation>
    <scope>NUCLEOTIDE SEQUENCE [LARGE SCALE GENOMIC DNA]</scope>
    <source>
        <strain evidence="24">DCEP-RM93M</strain>
    </source>
</reference>
<dbReference type="PROSITE" id="PS00107">
    <property type="entry name" value="PROTEIN_KINASE_ATP"/>
    <property type="match status" value="1"/>
</dbReference>
<evidence type="ECO:0000256" key="14">
    <source>
        <dbReference type="ARBA" id="ARBA00023235"/>
    </source>
</evidence>
<evidence type="ECO:0000256" key="16">
    <source>
        <dbReference type="PROSITE-ProRule" id="PRU00191"/>
    </source>
</evidence>
<comment type="cofactor">
    <cofactor evidence="2">
        <name>Ca(2+)</name>
        <dbReference type="ChEBI" id="CHEBI:29108"/>
    </cofactor>
</comment>
<feature type="region of interest" description="Disordered" evidence="19">
    <location>
        <begin position="1485"/>
        <end position="1575"/>
    </location>
</feature>
<dbReference type="PROSITE" id="PS00177">
    <property type="entry name" value="TOPOISOMERASE_II"/>
    <property type="match status" value="1"/>
</dbReference>
<feature type="compositionally biased region" description="Polar residues" evidence="19">
    <location>
        <begin position="1294"/>
        <end position="1303"/>
    </location>
</feature>
<dbReference type="Gene3D" id="3.30.505.10">
    <property type="entry name" value="SH2 domain"/>
    <property type="match status" value="1"/>
</dbReference>
<keyword evidence="11 17" id="KW-0799">Topoisomerase</keyword>
<dbReference type="SUPFAM" id="SSF54211">
    <property type="entry name" value="Ribosomal protein S5 domain 2-like"/>
    <property type="match status" value="1"/>
</dbReference>
<dbReference type="PROSITE" id="PS52040">
    <property type="entry name" value="TOPO_IIA"/>
    <property type="match status" value="1"/>
</dbReference>
<evidence type="ECO:0000256" key="3">
    <source>
        <dbReference type="ARBA" id="ARBA00001946"/>
    </source>
</evidence>
<dbReference type="InterPro" id="IPR006171">
    <property type="entry name" value="TOPRIM_dom"/>
</dbReference>
<keyword evidence="7 18" id="KW-0547">Nucleotide-binding</keyword>
<comment type="catalytic activity">
    <reaction evidence="1 17">
        <text>ATP-dependent breakage, passage and rejoining of double-stranded DNA.</text>
        <dbReference type="EC" id="5.6.2.2"/>
    </reaction>
</comment>
<feature type="compositionally biased region" description="Basic and acidic residues" evidence="19">
    <location>
        <begin position="1279"/>
        <end position="1292"/>
    </location>
</feature>
<evidence type="ECO:0000259" key="22">
    <source>
        <dbReference type="PROSITE" id="PS50880"/>
    </source>
</evidence>
<dbReference type="CDD" id="cd00192">
    <property type="entry name" value="PTKc"/>
    <property type="match status" value="1"/>
</dbReference>
<keyword evidence="10" id="KW-0460">Magnesium</keyword>
<feature type="compositionally biased region" description="Polar residues" evidence="19">
    <location>
        <begin position="1563"/>
        <end position="1573"/>
    </location>
</feature>
<dbReference type="SMART" id="SM00252">
    <property type="entry name" value="SH2"/>
    <property type="match status" value="1"/>
</dbReference>
<feature type="domain" description="Toprim" evidence="22">
    <location>
        <begin position="421"/>
        <end position="538"/>
    </location>
</feature>
<dbReference type="SUPFAM" id="SSF55874">
    <property type="entry name" value="ATPase domain of HSP90 chaperone/DNA topoisomerase II/histidine kinase"/>
    <property type="match status" value="1"/>
</dbReference>
<evidence type="ECO:0000256" key="11">
    <source>
        <dbReference type="ARBA" id="ARBA00023029"/>
    </source>
</evidence>
<dbReference type="PANTHER" id="PTHR10169">
    <property type="entry name" value="DNA TOPOISOMERASE/GYRASE"/>
    <property type="match status" value="1"/>
</dbReference>
<dbReference type="CDD" id="cd10361">
    <property type="entry name" value="SH2_Fps_family"/>
    <property type="match status" value="1"/>
</dbReference>
<evidence type="ECO:0000256" key="10">
    <source>
        <dbReference type="ARBA" id="ARBA00022842"/>
    </source>
</evidence>
<dbReference type="CDD" id="cd16930">
    <property type="entry name" value="HATPase_TopII-like"/>
    <property type="match status" value="1"/>
</dbReference>
<dbReference type="InterPro" id="IPR013757">
    <property type="entry name" value="Topo_IIA_A_a_sf"/>
</dbReference>
<dbReference type="InterPro" id="IPR001154">
    <property type="entry name" value="TopoII_euk"/>
</dbReference>
<dbReference type="InterPro" id="IPR018522">
    <property type="entry name" value="TopoIIA_CS"/>
</dbReference>
<keyword evidence="9 18" id="KW-0067">ATP-binding</keyword>
<sequence>MTSNGVPEATTNGGTNVCDVSHSDPLHVFQSLDKASKERKKKLAIEEIYQRKTQLEHILLRPDTYIGSIEPHTDAKPIFKPVPAKALRLLWVYDEESEKMVQRNITYVPGLYKIFDEIIVNAADNKQRDPRMNCIKVDINQEKNEIKIWNNGKGIPVVEHKIEKMFVPEMIFGTLLTSSNYDDSERKVTGGRNGYGAKLCNIFSKKFTVETSSREYRKAFKQTWTDNMTKSEKPVISASKDEDYTYVKFIPDLSKFGMTQLDNDIVALMSRRAYDIAGTCAGVKVYLNGKRLKVSGFKSYIELYTKDRNGDDGEPLKIVYEQPHVRWEVAVTVSDKGFQQVSFVNSIATVKGGRHVDYITDVLVEKIIDVVKKQLKKTGLTIRPFQAQLNKQCHATKHSKLKGVPKLEDANEAGTKNSQRCTLILTEGDSAKTLAVAGFSVVGRDYFGVFPLRGKLLNVREASYKQIMANAEINNLVKIIGLQYKRKYETADDLRSLRYGKLMIMADQDQDGSHIKGLLINFIHHNWPSLIRHNFVEEFITPIVKVTKGKEEKAFFSLPEYEKWKMQTNNWHTWKIKYYKGLGTSTAKEAKEYFSDMGRHRIRFRYDGNDDDKALELAFSKKMVDDRKDWLSQWMQERRNQRSANQPETYLYQENTTVVTYKEFVDKELIIFSNMDNERSIPSLVDGLKPGQRKVLFTCFKRNDKREVKVAQLAGSVAEMSSYHHGEVSLMATIVNLAHNFVGSNNINLLLPIGQFGTRLQGGKDSASPRYIFTLLNPVTRALFNPADEACLNYLFDDNQKIEPEWYCPILPTVLVNGAEGIGTAWSTKVPNFNPRDLVENLRRLIRDEPLIPMHPWYKNFRGQIRHLGAHRYACFGEVALLDDGRLEISELPIGVWTQQYKENVLEPMLYGSDNKQALIQDYKEYHTDTTVRFVIQMTPQNLAHCQREGVHKVFKLQNFINTSQMVLFDAEGCLRRFGSAEEILRCFYDVRLSMYEKRKNYMESLLDAQSNRLRNQARFILEKIEGTIKIENLKKKLIVKQLVERKYDPDPVKMWKEKQRSPTSEEVLLEEGEEEATSEEVTEGSVEAHLRDYDYLLSMAVLKLSLEEKDKILRDRDCKIQELEALRNKSPKDLWSEDLDQFMIELEKRETIEKEEELMTKDARGKGDSKIKGGKTSARPVAKKLNNKETAPSEEGTRIEPLITDELRQKVEKVEQARQRQLMIKEAELRGDADAIGLLKKRNRKPRVDGIVGPKVIDGQAAKTTGSKRGVASAGSKPKGETKKRPRKGEDVLSTTSSSSDQAWMGLLAISDSSDNDGDDAGEEVQPVRSLRERKRVVTVFSSDNEGDSDSIFSPPEDDNESDESYTLKGKTETKVKTSKKGSANQQKIAATGELKSPQQKPKSSRTTEADDYDFVVDSSDSSSSFEPSTKRKKTPPAKKEAQKKDATTAAVKKELIEPKKKFDINTILSDSLDDDDDIIAIASSSGSVAEEADKKEAVDDLTIKQKEEAPKRGANQQAGAAGTKSKRAVEKPKKEVKKRATNDKKKALPSKRSKKRPPSDVSESSVLTLSDSESDVLSDIDAFAFSSGDEVIIKKAKQITSKYVLLKGKQAGPSKKKAAEAVKKSEKADKKPARKEAKKRVPEAEQADLWSGESGSFEAPPIVGDGWFASDGKALETNDNGTAHSIGVDVEARSLFGEPQGELDFKFFGRREIFIKYAAKRSRDFVSASWAPRSHLMNDPISDEFYFYGLLPREDVELMLLHEGEFLVRQSKKLHPDTSGVVISVRWKNEIFHVIVLKRSKGFLLEGNTFPTVRDLIEFYREKKIVVTKQSGAILKTPIHRANWVLHESQISFVERIGEGQFGEVWKAELTQDNGKKQMVAVKTLKSQEVPKNEQKEFFDECRRLRQLRHPNIVNFKGVSLDSVIMLIMELCDVALLDYLSKYAKSLTSKEHLKLIVHAVRGMVYLSAQKCIHRDLAARNCLIKDRCLKIGDFGMARTGDIYKMTPNQKRILPVKWIPPDTLMTRNYSEKSDVWAFGVLMWEIYTNGMSPYADLAQKSKGPFVIALITFLRAGWKSIDSTAPPPSTPKEVKSIMLRCWENDPNKRPKFADLDKDLERAYQSLHSQQKESIVSIASKGMLTALKKR</sequence>
<feature type="region of interest" description="Disordered" evidence="19">
    <location>
        <begin position="1163"/>
        <end position="1200"/>
    </location>
</feature>
<accession>A0A085M4A5</accession>
<dbReference type="InterPro" id="IPR020568">
    <property type="entry name" value="Ribosomal_Su5_D2-typ_SF"/>
</dbReference>
<dbReference type="GO" id="GO:0005634">
    <property type="term" value="C:nucleus"/>
    <property type="evidence" value="ECO:0007669"/>
    <property type="project" value="TreeGrafter"/>
</dbReference>
<dbReference type="Gene3D" id="3.30.200.20">
    <property type="entry name" value="Phosphorylase Kinase, domain 1"/>
    <property type="match status" value="1"/>
</dbReference>
<dbReference type="InterPro" id="IPR036860">
    <property type="entry name" value="SH2_dom_sf"/>
</dbReference>
<keyword evidence="14 17" id="KW-0413">Isomerase</keyword>
<evidence type="ECO:0000313" key="25">
    <source>
        <dbReference type="Proteomes" id="UP000030764"/>
    </source>
</evidence>
<dbReference type="CDD" id="cd03365">
    <property type="entry name" value="TOPRIM_TopoIIA"/>
    <property type="match status" value="1"/>
</dbReference>
<dbReference type="InterPro" id="IPR013760">
    <property type="entry name" value="Topo_IIA-like_dom_sf"/>
</dbReference>
<dbReference type="InterPro" id="IPR008266">
    <property type="entry name" value="Tyr_kinase_AS"/>
</dbReference>
<evidence type="ECO:0000256" key="13">
    <source>
        <dbReference type="ARBA" id="ARBA00023137"/>
    </source>
</evidence>
<feature type="region of interest" description="Disordered" evidence="19">
    <location>
        <begin position="1616"/>
        <end position="1655"/>
    </location>
</feature>
<dbReference type="Pfam" id="PF00017">
    <property type="entry name" value="SH2"/>
    <property type="match status" value="1"/>
</dbReference>
<dbReference type="PANTHER" id="PTHR10169:SF38">
    <property type="entry name" value="DNA TOPOISOMERASE 2"/>
    <property type="match status" value="1"/>
</dbReference>
<keyword evidence="16" id="KW-0727">SH2 domain</keyword>
<feature type="compositionally biased region" description="Basic and acidic residues" evidence="19">
    <location>
        <begin position="1439"/>
        <end position="1452"/>
    </location>
</feature>
<dbReference type="Gene3D" id="1.10.510.10">
    <property type="entry name" value="Transferase(Phosphotransferase) domain 1"/>
    <property type="match status" value="1"/>
</dbReference>
<dbReference type="FunFam" id="3.30.565.10:FF:000004">
    <property type="entry name" value="DNA topoisomerase 2"/>
    <property type="match status" value="1"/>
</dbReference>
<evidence type="ECO:0000256" key="17">
    <source>
        <dbReference type="PROSITE-ProRule" id="PRU01384"/>
    </source>
</evidence>
<dbReference type="InterPro" id="IPR001245">
    <property type="entry name" value="Ser-Thr/Tyr_kinase_cat_dom"/>
</dbReference>
<dbReference type="FunFam" id="3.30.1360.40:FF:000003">
    <property type="entry name" value="DNA topoisomerase 2"/>
    <property type="match status" value="1"/>
</dbReference>
<dbReference type="Pfam" id="PF01751">
    <property type="entry name" value="Toprim"/>
    <property type="match status" value="1"/>
</dbReference>
<dbReference type="InterPro" id="IPR000980">
    <property type="entry name" value="SH2"/>
</dbReference>
<evidence type="ECO:0000256" key="9">
    <source>
        <dbReference type="ARBA" id="ARBA00022840"/>
    </source>
</evidence>
<keyword evidence="5" id="KW-0808">Transferase</keyword>
<evidence type="ECO:0000256" key="1">
    <source>
        <dbReference type="ARBA" id="ARBA00000185"/>
    </source>
</evidence>
<dbReference type="InterPro" id="IPR013759">
    <property type="entry name" value="Topo_IIA_B_C"/>
</dbReference>
<dbReference type="PROSITE" id="PS50011">
    <property type="entry name" value="PROTEIN_KINASE_DOM"/>
    <property type="match status" value="1"/>
</dbReference>
<proteinExistence type="inferred from homology"/>
<dbReference type="InterPro" id="IPR011009">
    <property type="entry name" value="Kinase-like_dom_sf"/>
</dbReference>
<evidence type="ECO:0000256" key="6">
    <source>
        <dbReference type="ARBA" id="ARBA00022723"/>
    </source>
</evidence>
<dbReference type="Gene3D" id="3.40.50.670">
    <property type="match status" value="1"/>
</dbReference>
<gene>
    <name evidence="24" type="ORF">M513_07033</name>
</gene>
<dbReference type="InterPro" id="IPR001241">
    <property type="entry name" value="Topo_IIA"/>
</dbReference>
<dbReference type="GO" id="GO:0006265">
    <property type="term" value="P:DNA topological change"/>
    <property type="evidence" value="ECO:0007669"/>
    <property type="project" value="UniProtKB-UniRule"/>
</dbReference>
<dbReference type="Gene3D" id="3.90.199.10">
    <property type="entry name" value="Topoisomerase II, domain 5"/>
    <property type="match status" value="1"/>
</dbReference>
<dbReference type="GO" id="GO:0003677">
    <property type="term" value="F:DNA binding"/>
    <property type="evidence" value="ECO:0007669"/>
    <property type="project" value="UniProtKB-UniRule"/>
</dbReference>
<dbReference type="SMART" id="SM00433">
    <property type="entry name" value="TOP2c"/>
    <property type="match status" value="1"/>
</dbReference>
<evidence type="ECO:0000256" key="7">
    <source>
        <dbReference type="ARBA" id="ARBA00022741"/>
    </source>
</evidence>
<dbReference type="InterPro" id="IPR002205">
    <property type="entry name" value="Topo_IIA_dom_A"/>
</dbReference>
<feature type="compositionally biased region" description="Basic and acidic residues" evidence="19">
    <location>
        <begin position="1163"/>
        <end position="1172"/>
    </location>
</feature>
<keyword evidence="25" id="KW-1185">Reference proteome</keyword>
<dbReference type="GO" id="GO:0004715">
    <property type="term" value="F:non-membrane spanning protein tyrosine kinase activity"/>
    <property type="evidence" value="ECO:0007669"/>
    <property type="project" value="UniProtKB-EC"/>
</dbReference>
<dbReference type="Pfam" id="PF00521">
    <property type="entry name" value="DNA_topoisoIV"/>
    <property type="match status" value="1"/>
</dbReference>
<keyword evidence="12 17" id="KW-0238">DNA-binding</keyword>
<keyword evidence="6" id="KW-0479">Metal-binding</keyword>
<feature type="region of interest" description="Disordered" evidence="19">
    <location>
        <begin position="1056"/>
        <end position="1083"/>
    </location>
</feature>
<dbReference type="Pfam" id="PF07714">
    <property type="entry name" value="PK_Tyr_Ser-Thr"/>
    <property type="match status" value="1"/>
</dbReference>
<feature type="binding site" evidence="18">
    <location>
        <position position="1885"/>
    </location>
    <ligand>
        <name>ATP</name>
        <dbReference type="ChEBI" id="CHEBI:30616"/>
    </ligand>
</feature>
<organism evidence="24 25">
    <name type="scientific">Trichuris suis</name>
    <name type="common">pig whipworm</name>
    <dbReference type="NCBI Taxonomy" id="68888"/>
    <lineage>
        <taxon>Eukaryota</taxon>
        <taxon>Metazoa</taxon>
        <taxon>Ecdysozoa</taxon>
        <taxon>Nematoda</taxon>
        <taxon>Enoplea</taxon>
        <taxon>Dorylaimia</taxon>
        <taxon>Trichinellida</taxon>
        <taxon>Trichuridae</taxon>
        <taxon>Trichuris</taxon>
    </lineage>
</organism>
<feature type="compositionally biased region" description="Low complexity" evidence="19">
    <location>
        <begin position="1417"/>
        <end position="1427"/>
    </location>
</feature>
<feature type="region of interest" description="Disordered" evidence="19">
    <location>
        <begin position="1242"/>
        <end position="1452"/>
    </location>
</feature>
<dbReference type="Gene3D" id="1.10.268.10">
    <property type="entry name" value="Topoisomerase, domain 3"/>
    <property type="match status" value="1"/>
</dbReference>
<dbReference type="InterPro" id="IPR020635">
    <property type="entry name" value="Tyr_kinase_cat_dom"/>
</dbReference>
<evidence type="ECO:0000256" key="12">
    <source>
        <dbReference type="ARBA" id="ARBA00023125"/>
    </source>
</evidence>
<evidence type="ECO:0000259" key="23">
    <source>
        <dbReference type="PROSITE" id="PS52040"/>
    </source>
</evidence>
<name>A0A085M4A5_9BILA</name>
<feature type="compositionally biased region" description="Basic and acidic residues" evidence="19">
    <location>
        <begin position="1619"/>
        <end position="1645"/>
    </location>
</feature>
<dbReference type="CDD" id="cd00187">
    <property type="entry name" value="TOP4c"/>
    <property type="match status" value="1"/>
</dbReference>
<dbReference type="InterPro" id="IPR050634">
    <property type="entry name" value="DNA_Topoisomerase_II"/>
</dbReference>
<dbReference type="PRINTS" id="PR01158">
    <property type="entry name" value="TOPISMRASEII"/>
</dbReference>
<dbReference type="GO" id="GO:0046872">
    <property type="term" value="F:metal ion binding"/>
    <property type="evidence" value="ECO:0007669"/>
    <property type="project" value="UniProtKB-KW"/>
</dbReference>
<keyword evidence="8" id="KW-0418">Kinase</keyword>
<dbReference type="Pfam" id="PF00204">
    <property type="entry name" value="DNA_gyraseB"/>
    <property type="match status" value="1"/>
</dbReference>
<dbReference type="InterPro" id="IPR013506">
    <property type="entry name" value="Topo_IIA_bsu_dom2"/>
</dbReference>
<dbReference type="Pfam" id="PF16898">
    <property type="entry name" value="TOPRIM_C"/>
    <property type="match status" value="1"/>
</dbReference>
<dbReference type="FunFam" id="3.40.50.670:FF:000001">
    <property type="entry name" value="DNA topoisomerase 2"/>
    <property type="match status" value="2"/>
</dbReference>
<dbReference type="Gene3D" id="3.30.1490.30">
    <property type="match status" value="1"/>
</dbReference>
<dbReference type="InterPro" id="IPR003594">
    <property type="entry name" value="HATPase_dom"/>
</dbReference>
<dbReference type="SMART" id="SM00219">
    <property type="entry name" value="TyrKc"/>
    <property type="match status" value="1"/>
</dbReference>
<feature type="compositionally biased region" description="Acidic residues" evidence="19">
    <location>
        <begin position="1315"/>
        <end position="1324"/>
    </location>
</feature>
<feature type="compositionally biased region" description="Basic and acidic residues" evidence="19">
    <location>
        <begin position="1529"/>
        <end position="1548"/>
    </location>
</feature>
<evidence type="ECO:0000256" key="18">
    <source>
        <dbReference type="PROSITE-ProRule" id="PRU10141"/>
    </source>
</evidence>
<evidence type="ECO:0008006" key="26">
    <source>
        <dbReference type="Google" id="ProtNLM"/>
    </source>
</evidence>
<evidence type="ECO:0000256" key="5">
    <source>
        <dbReference type="ARBA" id="ARBA00022679"/>
    </source>
</evidence>
<evidence type="ECO:0000259" key="20">
    <source>
        <dbReference type="PROSITE" id="PS50001"/>
    </source>
</evidence>
<comment type="similarity">
    <text evidence="4">Belongs to the type II topoisomerase family.</text>
</comment>
<dbReference type="PROSITE" id="PS00109">
    <property type="entry name" value="PROTEIN_KINASE_TYR"/>
    <property type="match status" value="1"/>
</dbReference>
<evidence type="ECO:0000313" key="24">
    <source>
        <dbReference type="EMBL" id="KFD52051.1"/>
    </source>
</evidence>
<dbReference type="InterPro" id="IPR036890">
    <property type="entry name" value="HATPase_C_sf"/>
</dbReference>
<dbReference type="GO" id="GO:0005524">
    <property type="term" value="F:ATP binding"/>
    <property type="evidence" value="ECO:0007669"/>
    <property type="project" value="UniProtKB-UniRule"/>
</dbReference>
<dbReference type="SUPFAM" id="SSF55550">
    <property type="entry name" value="SH2 domain"/>
    <property type="match status" value="1"/>
</dbReference>
<dbReference type="Gene3D" id="3.30.565.10">
    <property type="entry name" value="Histidine kinase-like ATPase, C-terminal domain"/>
    <property type="match status" value="1"/>
</dbReference>
<dbReference type="InterPro" id="IPR035849">
    <property type="entry name" value="Fes/Fps/Fer_SH2"/>
</dbReference>
<dbReference type="Proteomes" id="UP000030764">
    <property type="component" value="Unassembled WGS sequence"/>
</dbReference>
<keyword evidence="13" id="KW-0829">Tyrosine-protein kinase</keyword>
<evidence type="ECO:0000256" key="2">
    <source>
        <dbReference type="ARBA" id="ARBA00001913"/>
    </source>
</evidence>
<feature type="compositionally biased region" description="Basic and acidic residues" evidence="19">
    <location>
        <begin position="1493"/>
        <end position="1513"/>
    </location>
</feature>
<feature type="domain" description="SH2" evidence="20">
    <location>
        <begin position="1748"/>
        <end position="1841"/>
    </location>
</feature>
<dbReference type="SUPFAM" id="SSF56719">
    <property type="entry name" value="Type II DNA topoisomerase"/>
    <property type="match status" value="1"/>
</dbReference>
<evidence type="ECO:0000259" key="21">
    <source>
        <dbReference type="PROSITE" id="PS50011"/>
    </source>
</evidence>
<evidence type="ECO:0000256" key="19">
    <source>
        <dbReference type="SAM" id="MobiDB-lite"/>
    </source>
</evidence>
<dbReference type="InterPro" id="IPR017441">
    <property type="entry name" value="Protein_kinase_ATP_BS"/>
</dbReference>
<dbReference type="Pfam" id="PF02518">
    <property type="entry name" value="HATPase_c"/>
    <property type="match status" value="1"/>
</dbReference>
<dbReference type="FunFam" id="3.90.199.10:FF:000002">
    <property type="entry name" value="DNA topoisomerase 2"/>
    <property type="match status" value="1"/>
</dbReference>
<feature type="active site" description="O-(5'-phospho-DNA)-tyrosine intermediate" evidence="17">
    <location>
        <position position="771"/>
    </location>
</feature>
<dbReference type="Gene3D" id="3.30.1360.40">
    <property type="match status" value="1"/>
</dbReference>
<dbReference type="InterPro" id="IPR014721">
    <property type="entry name" value="Ribsml_uS5_D2-typ_fold_subgr"/>
</dbReference>
<protein>
    <recommendedName>
        <fullName evidence="26">DNA topoisomerase (ATP-hydrolyzing)</fullName>
    </recommendedName>
</protein>
<dbReference type="Gene3D" id="3.30.230.10">
    <property type="match status" value="1"/>
</dbReference>
<dbReference type="InterPro" id="IPR013758">
    <property type="entry name" value="Topo_IIA_A/C_ab"/>
</dbReference>
<dbReference type="EMBL" id="KL363232">
    <property type="protein sequence ID" value="KFD52051.1"/>
    <property type="molecule type" value="Genomic_DNA"/>
</dbReference>
<dbReference type="PROSITE" id="PS50880">
    <property type="entry name" value="TOPRIM"/>
    <property type="match status" value="1"/>
</dbReference>
<dbReference type="PROSITE" id="PS50001">
    <property type="entry name" value="SH2"/>
    <property type="match status" value="1"/>
</dbReference>
<dbReference type="InterPro" id="IPR031660">
    <property type="entry name" value="TOPRIM_C"/>
</dbReference>
<feature type="compositionally biased region" description="Acidic residues" evidence="19">
    <location>
        <begin position="1068"/>
        <end position="1083"/>
    </location>
</feature>